<organism evidence="1">
    <name type="scientific">Anguilla anguilla</name>
    <name type="common">European freshwater eel</name>
    <name type="synonym">Muraena anguilla</name>
    <dbReference type="NCBI Taxonomy" id="7936"/>
    <lineage>
        <taxon>Eukaryota</taxon>
        <taxon>Metazoa</taxon>
        <taxon>Chordata</taxon>
        <taxon>Craniata</taxon>
        <taxon>Vertebrata</taxon>
        <taxon>Euteleostomi</taxon>
        <taxon>Actinopterygii</taxon>
        <taxon>Neopterygii</taxon>
        <taxon>Teleostei</taxon>
        <taxon>Anguilliformes</taxon>
        <taxon>Anguillidae</taxon>
        <taxon>Anguilla</taxon>
    </lineage>
</organism>
<proteinExistence type="predicted"/>
<sequence length="32" mass="3714">MPVICDVISAHHYCKDWNQLKQPQPWSLVSSC</sequence>
<dbReference type="AlphaFoldDB" id="A0A0E9TXC5"/>
<evidence type="ECO:0000313" key="1">
    <source>
        <dbReference type="EMBL" id="JAH58304.1"/>
    </source>
</evidence>
<dbReference type="EMBL" id="GBXM01050273">
    <property type="protein sequence ID" value="JAH58304.1"/>
    <property type="molecule type" value="Transcribed_RNA"/>
</dbReference>
<accession>A0A0E9TXC5</accession>
<reference evidence="1" key="1">
    <citation type="submission" date="2014-11" db="EMBL/GenBank/DDBJ databases">
        <authorList>
            <person name="Amaro Gonzalez C."/>
        </authorList>
    </citation>
    <scope>NUCLEOTIDE SEQUENCE</scope>
</reference>
<protein>
    <submittedName>
        <fullName evidence="1">Uncharacterized protein</fullName>
    </submittedName>
</protein>
<name>A0A0E9TXC5_ANGAN</name>
<reference evidence="1" key="2">
    <citation type="journal article" date="2015" name="Fish Shellfish Immunol.">
        <title>Early steps in the European eel (Anguilla anguilla)-Vibrio vulnificus interaction in the gills: Role of the RtxA13 toxin.</title>
        <authorList>
            <person name="Callol A."/>
            <person name="Pajuelo D."/>
            <person name="Ebbesson L."/>
            <person name="Teles M."/>
            <person name="MacKenzie S."/>
            <person name="Amaro C."/>
        </authorList>
    </citation>
    <scope>NUCLEOTIDE SEQUENCE</scope>
</reference>